<dbReference type="EMBL" id="BARJ01000009">
    <property type="protein sequence ID" value="GEM17375.1"/>
    <property type="molecule type" value="Genomic_DNA"/>
</dbReference>
<feature type="compositionally biased region" description="Basic and acidic residues" evidence="1">
    <location>
        <begin position="33"/>
        <end position="54"/>
    </location>
</feature>
<organism evidence="2 3">
    <name type="scientific">Gluconobacter oxydans NBRC 3293</name>
    <dbReference type="NCBI Taxonomy" id="1315969"/>
    <lineage>
        <taxon>Bacteria</taxon>
        <taxon>Pseudomonadati</taxon>
        <taxon>Pseudomonadota</taxon>
        <taxon>Alphaproteobacteria</taxon>
        <taxon>Acetobacterales</taxon>
        <taxon>Acetobacteraceae</taxon>
        <taxon>Gluconobacter</taxon>
    </lineage>
</organism>
<sequence>MSAPAHSASEQLPQNEDIFSCSRQQHRERKAGRRFDEGHHFKTGSETKNIRSYL</sequence>
<evidence type="ECO:0000256" key="1">
    <source>
        <dbReference type="SAM" id="MobiDB-lite"/>
    </source>
</evidence>
<comment type="caution">
    <text evidence="2">The sequence shown here is derived from an EMBL/GenBank/DDBJ whole genome shotgun (WGS) entry which is preliminary data.</text>
</comment>
<proteinExistence type="predicted"/>
<accession>A0A829WQE4</accession>
<protein>
    <submittedName>
        <fullName evidence="2">Uncharacterized protein</fullName>
    </submittedName>
</protein>
<gene>
    <name evidence="2" type="ORF">NBRC3293_1872</name>
</gene>
<evidence type="ECO:0000313" key="2">
    <source>
        <dbReference type="EMBL" id="GEM17375.1"/>
    </source>
</evidence>
<feature type="region of interest" description="Disordered" evidence="1">
    <location>
        <begin position="1"/>
        <end position="54"/>
    </location>
</feature>
<evidence type="ECO:0000313" key="3">
    <source>
        <dbReference type="Proteomes" id="UP000484858"/>
    </source>
</evidence>
<dbReference type="AlphaFoldDB" id="A0A829WQE4"/>
<dbReference type="Proteomes" id="UP000484858">
    <property type="component" value="Unassembled WGS sequence"/>
</dbReference>
<name>A0A829WQE4_GLUOY</name>
<reference evidence="2 3" key="1">
    <citation type="submission" date="2013-04" db="EMBL/GenBank/DDBJ databases">
        <title>Gluconobacter oxydans NBRC 3293 whole genome sequence.</title>
        <authorList>
            <person name="Matsutani M."/>
            <person name="Yakushi T."/>
            <person name="Matsushita K."/>
        </authorList>
    </citation>
    <scope>NUCLEOTIDE SEQUENCE [LARGE SCALE GENOMIC DNA]</scope>
    <source>
        <strain evidence="2 3">NBRC 3293</strain>
    </source>
</reference>